<sequence length="41" mass="4723">MRKHCASYHTTPTHCFLSPNPENIGSSFLRSHDIQLLEPEQ</sequence>
<accession>B6XAF4</accession>
<dbReference type="EMBL" id="ABXW01000004">
    <property type="protein sequence ID" value="EEB47707.1"/>
    <property type="molecule type" value="Genomic_DNA"/>
</dbReference>
<evidence type="ECO:0000313" key="1">
    <source>
        <dbReference type="EMBL" id="EEB47707.1"/>
    </source>
</evidence>
<reference evidence="1 2" key="2">
    <citation type="submission" date="2008-10" db="EMBL/GenBank/DDBJ databases">
        <authorList>
            <person name="Fulton L."/>
            <person name="Clifton S."/>
            <person name="Fulton B."/>
            <person name="Xu J."/>
            <person name="Minx P."/>
            <person name="Pepin K.H."/>
            <person name="Johnson M."/>
            <person name="Bhonagiri V."/>
            <person name="Nash W.E."/>
            <person name="Mardis E.R."/>
            <person name="Wilson R.K."/>
        </authorList>
    </citation>
    <scope>NUCLEOTIDE SEQUENCE [LARGE SCALE GENOMIC DNA]</scope>
    <source>
        <strain evidence="1 2">DSM 30120</strain>
    </source>
</reference>
<reference evidence="1 2" key="1">
    <citation type="submission" date="2008-10" db="EMBL/GenBank/DDBJ databases">
        <title>Draft genome sequence of Providencia alcalifaciens (DSM 30120).</title>
        <authorList>
            <person name="Sudarsanam P."/>
            <person name="Ley R."/>
            <person name="Guruge J."/>
            <person name="Turnbaugh P.J."/>
            <person name="Mahowald M."/>
            <person name="Liep D."/>
            <person name="Gordon J."/>
        </authorList>
    </citation>
    <scope>NUCLEOTIDE SEQUENCE [LARGE SCALE GENOMIC DNA]</scope>
    <source>
        <strain evidence="1 2">DSM 30120</strain>
    </source>
</reference>
<dbReference type="Proteomes" id="UP000003729">
    <property type="component" value="Unassembled WGS sequence"/>
</dbReference>
<evidence type="ECO:0000313" key="2">
    <source>
        <dbReference type="Proteomes" id="UP000003729"/>
    </source>
</evidence>
<organism evidence="1 2">
    <name type="scientific">Providencia alcalifaciens DSM 30120</name>
    <dbReference type="NCBI Taxonomy" id="520999"/>
    <lineage>
        <taxon>Bacteria</taxon>
        <taxon>Pseudomonadati</taxon>
        <taxon>Pseudomonadota</taxon>
        <taxon>Gammaproteobacteria</taxon>
        <taxon>Enterobacterales</taxon>
        <taxon>Morganellaceae</taxon>
        <taxon>Providencia</taxon>
    </lineage>
</organism>
<protein>
    <submittedName>
        <fullName evidence="1">Uncharacterized protein</fullName>
    </submittedName>
</protein>
<name>B6XAF4_9GAMM</name>
<gene>
    <name evidence="1" type="ORF">PROVALCAL_00302</name>
</gene>
<comment type="caution">
    <text evidence="1">The sequence shown here is derived from an EMBL/GenBank/DDBJ whole genome shotgun (WGS) entry which is preliminary data.</text>
</comment>
<dbReference type="AlphaFoldDB" id="B6XAF4"/>
<proteinExistence type="predicted"/>